<dbReference type="InterPro" id="IPR023546">
    <property type="entry name" value="MGMT"/>
</dbReference>
<evidence type="ECO:0000256" key="1">
    <source>
        <dbReference type="ARBA" id="ARBA00001286"/>
    </source>
</evidence>
<evidence type="ECO:0000259" key="9">
    <source>
        <dbReference type="Pfam" id="PF01035"/>
    </source>
</evidence>
<dbReference type="NCBIfam" id="TIGR00589">
    <property type="entry name" value="ogt"/>
    <property type="match status" value="1"/>
</dbReference>
<feature type="active site" description="Nucleophile; methyl group acceptor" evidence="8">
    <location>
        <position position="144"/>
    </location>
</feature>
<evidence type="ECO:0000256" key="4">
    <source>
        <dbReference type="ARBA" id="ARBA00022679"/>
    </source>
</evidence>
<comment type="catalytic activity">
    <reaction evidence="1 8">
        <text>a 4-O-methyl-thymidine in DNA + L-cysteinyl-[protein] = a thymidine in DNA + S-methyl-L-cysteinyl-[protein]</text>
        <dbReference type="Rhea" id="RHEA:53428"/>
        <dbReference type="Rhea" id="RHEA-COMP:10131"/>
        <dbReference type="Rhea" id="RHEA-COMP:10132"/>
        <dbReference type="Rhea" id="RHEA-COMP:13555"/>
        <dbReference type="Rhea" id="RHEA-COMP:13556"/>
        <dbReference type="ChEBI" id="CHEBI:29950"/>
        <dbReference type="ChEBI" id="CHEBI:82612"/>
        <dbReference type="ChEBI" id="CHEBI:137386"/>
        <dbReference type="ChEBI" id="CHEBI:137387"/>
        <dbReference type="EC" id="2.1.1.63"/>
    </reaction>
</comment>
<evidence type="ECO:0000256" key="5">
    <source>
        <dbReference type="ARBA" id="ARBA00022763"/>
    </source>
</evidence>
<evidence type="ECO:0000256" key="3">
    <source>
        <dbReference type="ARBA" id="ARBA00022603"/>
    </source>
</evidence>
<keyword evidence="4 8" id="KW-0808">Transferase</keyword>
<dbReference type="PANTHER" id="PTHR10815">
    <property type="entry name" value="METHYLATED-DNA--PROTEIN-CYSTEINE METHYLTRANSFERASE"/>
    <property type="match status" value="1"/>
</dbReference>
<evidence type="ECO:0000313" key="11">
    <source>
        <dbReference type="EMBL" id="MDR6226799.1"/>
    </source>
</evidence>
<dbReference type="Gene3D" id="1.10.10.10">
    <property type="entry name" value="Winged helix-like DNA-binding domain superfamily/Winged helix DNA-binding domain"/>
    <property type="match status" value="1"/>
</dbReference>
<keyword evidence="5 8" id="KW-0227">DNA damage</keyword>
<dbReference type="EC" id="2.1.1.63" evidence="8"/>
<protein>
    <recommendedName>
        <fullName evidence="8">Methylated-DNA--protein-cysteine methyltransferase</fullName>
        <ecNumber evidence="8">2.1.1.63</ecNumber>
    </recommendedName>
    <alternativeName>
        <fullName evidence="8">6-O-methylguanine-DNA methyltransferase</fullName>
        <shortName evidence="8">MGMT</shortName>
    </alternativeName>
    <alternativeName>
        <fullName evidence="8">O-6-methylguanine-DNA-alkyltransferase</fullName>
    </alternativeName>
</protein>
<dbReference type="Pfam" id="PF01035">
    <property type="entry name" value="DNA_binding_1"/>
    <property type="match status" value="1"/>
</dbReference>
<evidence type="ECO:0000256" key="2">
    <source>
        <dbReference type="ARBA" id="ARBA00022490"/>
    </source>
</evidence>
<dbReference type="GO" id="GO:0032259">
    <property type="term" value="P:methylation"/>
    <property type="evidence" value="ECO:0007669"/>
    <property type="project" value="UniProtKB-KW"/>
</dbReference>
<organism evidence="11 12">
    <name type="scientific">Desmospora profundinema</name>
    <dbReference type="NCBI Taxonomy" id="1571184"/>
    <lineage>
        <taxon>Bacteria</taxon>
        <taxon>Bacillati</taxon>
        <taxon>Bacillota</taxon>
        <taxon>Bacilli</taxon>
        <taxon>Bacillales</taxon>
        <taxon>Thermoactinomycetaceae</taxon>
        <taxon>Desmospora</taxon>
    </lineage>
</organism>
<reference evidence="11 12" key="1">
    <citation type="submission" date="2023-07" db="EMBL/GenBank/DDBJ databases">
        <title>Genomic Encyclopedia of Type Strains, Phase IV (KMG-IV): sequencing the most valuable type-strain genomes for metagenomic binning, comparative biology and taxonomic classification.</title>
        <authorList>
            <person name="Goeker M."/>
        </authorList>
    </citation>
    <scope>NUCLEOTIDE SEQUENCE [LARGE SCALE GENOMIC DNA]</scope>
    <source>
        <strain evidence="11 12">DSM 45903</strain>
    </source>
</reference>
<dbReference type="InterPro" id="IPR036388">
    <property type="entry name" value="WH-like_DNA-bd_sf"/>
</dbReference>
<feature type="domain" description="Methylguanine DNA methyltransferase ribonuclease-like" evidence="10">
    <location>
        <begin position="9"/>
        <end position="89"/>
    </location>
</feature>
<dbReference type="InterPro" id="IPR036217">
    <property type="entry name" value="MethylDNA_cys_MeTrfase_DNAb"/>
</dbReference>
<evidence type="ECO:0000256" key="6">
    <source>
        <dbReference type="ARBA" id="ARBA00023204"/>
    </source>
</evidence>
<comment type="caution">
    <text evidence="11">The sequence shown here is derived from an EMBL/GenBank/DDBJ whole genome shotgun (WGS) entry which is preliminary data.</text>
</comment>
<dbReference type="PROSITE" id="PS00374">
    <property type="entry name" value="MGMT"/>
    <property type="match status" value="1"/>
</dbReference>
<comment type="similarity">
    <text evidence="8">Belongs to the MGMT family.</text>
</comment>
<dbReference type="Gene3D" id="3.30.160.70">
    <property type="entry name" value="Methylated DNA-protein cysteine methyltransferase domain"/>
    <property type="match status" value="1"/>
</dbReference>
<dbReference type="GO" id="GO:0003908">
    <property type="term" value="F:methylated-DNA-[protein]-cysteine S-methyltransferase activity"/>
    <property type="evidence" value="ECO:0007669"/>
    <property type="project" value="UniProtKB-EC"/>
</dbReference>
<comment type="miscellaneous">
    <text evidence="8">This enzyme catalyzes only one turnover and therefore is not strictly catalytic. According to one definition, an enzyme is a biocatalyst that acts repeatedly and over many reaction cycles.</text>
</comment>
<evidence type="ECO:0000259" key="10">
    <source>
        <dbReference type="Pfam" id="PF02870"/>
    </source>
</evidence>
<name>A0ABU1IS93_9BACL</name>
<evidence type="ECO:0000256" key="7">
    <source>
        <dbReference type="ARBA" id="ARBA00049348"/>
    </source>
</evidence>
<proteinExistence type="inferred from homology"/>
<dbReference type="Proteomes" id="UP001185012">
    <property type="component" value="Unassembled WGS sequence"/>
</dbReference>
<sequence>MMVPESRAIVWTEMDSPVGGIRLAATKKGICRLDFAKGEERWLHLERWAKEWLGRVSMERNDEVLLPVTRQLREYFEGRRRSFDVDLDLFGTSFQKLVWEQLLTIPYGELRSYKEVAQRMGAAKAVRAVGGANNKNPVSILVPCHRVVGSNGSLVGYGAGLEIKETLLRLEGSLPYRAQA</sequence>
<comment type="subcellular location">
    <subcellularLocation>
        <location evidence="8">Cytoplasm</location>
    </subcellularLocation>
</comment>
<dbReference type="InterPro" id="IPR014048">
    <property type="entry name" value="MethylDNA_cys_MeTrfase_DNA-bd"/>
</dbReference>
<evidence type="ECO:0000256" key="8">
    <source>
        <dbReference type="HAMAP-Rule" id="MF_00772"/>
    </source>
</evidence>
<dbReference type="EMBL" id="JAVDQG010000006">
    <property type="protein sequence ID" value="MDR6226799.1"/>
    <property type="molecule type" value="Genomic_DNA"/>
</dbReference>
<gene>
    <name evidence="11" type="ORF">JOE21_002809</name>
</gene>
<dbReference type="InterPro" id="IPR008332">
    <property type="entry name" value="MethylG_MeTrfase_N"/>
</dbReference>
<dbReference type="Pfam" id="PF02870">
    <property type="entry name" value="Methyltransf_1N"/>
    <property type="match status" value="1"/>
</dbReference>
<dbReference type="InterPro" id="IPR001497">
    <property type="entry name" value="MethylDNA_cys_MeTrfase_AS"/>
</dbReference>
<feature type="domain" description="Methylated-DNA-[protein]-cysteine S-methyltransferase DNA binding" evidence="9">
    <location>
        <begin position="93"/>
        <end position="172"/>
    </location>
</feature>
<accession>A0ABU1IS93</accession>
<dbReference type="HAMAP" id="MF_00772">
    <property type="entry name" value="OGT"/>
    <property type="match status" value="1"/>
</dbReference>
<evidence type="ECO:0000313" key="12">
    <source>
        <dbReference type="Proteomes" id="UP001185012"/>
    </source>
</evidence>
<keyword evidence="2 8" id="KW-0963">Cytoplasm</keyword>
<dbReference type="PANTHER" id="PTHR10815:SF5">
    <property type="entry name" value="METHYLATED-DNA--PROTEIN-CYSTEINE METHYLTRANSFERASE"/>
    <property type="match status" value="1"/>
</dbReference>
<keyword evidence="12" id="KW-1185">Reference proteome</keyword>
<dbReference type="InterPro" id="IPR036631">
    <property type="entry name" value="MGMT_N_sf"/>
</dbReference>
<comment type="function">
    <text evidence="8">Involved in the cellular defense against the biological effects of O6-methylguanine (O6-MeG) and O4-methylthymine (O4-MeT) in DNA. Repairs the methylated nucleobase in DNA by stoichiometrically transferring the methyl group to a cysteine residue in the enzyme. This is a suicide reaction: the enzyme is irreversibly inactivated.</text>
</comment>
<dbReference type="CDD" id="cd06445">
    <property type="entry name" value="ATase"/>
    <property type="match status" value="1"/>
</dbReference>
<dbReference type="SUPFAM" id="SSF53155">
    <property type="entry name" value="Methylated DNA-protein cysteine methyltransferase domain"/>
    <property type="match status" value="1"/>
</dbReference>
<keyword evidence="6 8" id="KW-0234">DNA repair</keyword>
<dbReference type="SUPFAM" id="SSF46767">
    <property type="entry name" value="Methylated DNA-protein cysteine methyltransferase, C-terminal domain"/>
    <property type="match status" value="1"/>
</dbReference>
<keyword evidence="3 8" id="KW-0489">Methyltransferase</keyword>
<comment type="catalytic activity">
    <reaction evidence="7 8">
        <text>a 6-O-methyl-2'-deoxyguanosine in DNA + L-cysteinyl-[protein] = S-methyl-L-cysteinyl-[protein] + a 2'-deoxyguanosine in DNA</text>
        <dbReference type="Rhea" id="RHEA:24000"/>
        <dbReference type="Rhea" id="RHEA-COMP:10131"/>
        <dbReference type="Rhea" id="RHEA-COMP:10132"/>
        <dbReference type="Rhea" id="RHEA-COMP:11367"/>
        <dbReference type="Rhea" id="RHEA-COMP:11368"/>
        <dbReference type="ChEBI" id="CHEBI:29950"/>
        <dbReference type="ChEBI" id="CHEBI:82612"/>
        <dbReference type="ChEBI" id="CHEBI:85445"/>
        <dbReference type="ChEBI" id="CHEBI:85448"/>
        <dbReference type="EC" id="2.1.1.63"/>
    </reaction>
</comment>